<evidence type="ECO:0000256" key="3">
    <source>
        <dbReference type="ARBA" id="ARBA00022722"/>
    </source>
</evidence>
<dbReference type="InterPro" id="IPR013520">
    <property type="entry name" value="Ribonucl_H"/>
</dbReference>
<evidence type="ECO:0000256" key="4">
    <source>
        <dbReference type="ARBA" id="ARBA00022801"/>
    </source>
</evidence>
<dbReference type="InterPro" id="IPR047021">
    <property type="entry name" value="REXO1/3/4-like"/>
</dbReference>
<dbReference type="SMART" id="SM00479">
    <property type="entry name" value="EXOIII"/>
    <property type="match status" value="1"/>
</dbReference>
<dbReference type="Gene3D" id="3.30.420.10">
    <property type="entry name" value="Ribonuclease H-like superfamily/Ribonuclease H"/>
    <property type="match status" value="1"/>
</dbReference>
<dbReference type="GO" id="GO:0003676">
    <property type="term" value="F:nucleic acid binding"/>
    <property type="evidence" value="ECO:0007669"/>
    <property type="project" value="InterPro"/>
</dbReference>
<dbReference type="CDD" id="cd06145">
    <property type="entry name" value="REX1_like"/>
    <property type="match status" value="1"/>
</dbReference>
<dbReference type="AlphaFoldDB" id="A0A8J6E068"/>
<evidence type="ECO:0000313" key="9">
    <source>
        <dbReference type="EMBL" id="KAG9391748.1"/>
    </source>
</evidence>
<keyword evidence="10" id="KW-1185">Reference proteome</keyword>
<dbReference type="InterPro" id="IPR034922">
    <property type="entry name" value="REX1-like_exo"/>
</dbReference>
<keyword evidence="7" id="KW-0732">Signal</keyword>
<dbReference type="OrthoDB" id="206335at2759"/>
<comment type="similarity">
    <text evidence="2">Belongs to the REXO1/REXO3 family.</text>
</comment>
<feature type="signal peptide" evidence="7">
    <location>
        <begin position="1"/>
        <end position="20"/>
    </location>
</feature>
<dbReference type="PANTHER" id="PTHR12801">
    <property type="entry name" value="RNA EXONUCLEASE REXO1 / RECO3 FAMILY MEMBER-RELATED"/>
    <property type="match status" value="1"/>
</dbReference>
<evidence type="ECO:0000256" key="6">
    <source>
        <dbReference type="ARBA" id="ARBA00023242"/>
    </source>
</evidence>
<keyword evidence="6" id="KW-0539">Nucleus</keyword>
<evidence type="ECO:0000256" key="5">
    <source>
        <dbReference type="ARBA" id="ARBA00022839"/>
    </source>
</evidence>
<reference evidence="9" key="1">
    <citation type="submission" date="2021-05" db="EMBL/GenBank/DDBJ databases">
        <title>A free-living protist that lacks canonical eukaryotic 1 DNA replication and segregation systems.</title>
        <authorList>
            <person name="Salas-Leiva D.E."/>
            <person name="Tromer E.C."/>
            <person name="Curtis B.A."/>
            <person name="Jerlstrom-Hultqvist J."/>
            <person name="Kolisko M."/>
            <person name="Yi Z."/>
            <person name="Salas-Leiva J.S."/>
            <person name="Gallot-Lavallee L."/>
            <person name="Kops G.J.P.L."/>
            <person name="Archibald J.M."/>
            <person name="Simpson A.G.B."/>
            <person name="Roger A.J."/>
        </authorList>
    </citation>
    <scope>NUCLEOTIDE SEQUENCE</scope>
    <source>
        <strain evidence="9">BICM</strain>
    </source>
</reference>
<evidence type="ECO:0000313" key="10">
    <source>
        <dbReference type="Proteomes" id="UP000717585"/>
    </source>
</evidence>
<dbReference type="SUPFAM" id="SSF53098">
    <property type="entry name" value="Ribonuclease H-like"/>
    <property type="match status" value="1"/>
</dbReference>
<comment type="subcellular location">
    <subcellularLocation>
        <location evidence="1">Nucleus</location>
    </subcellularLocation>
</comment>
<feature type="chain" id="PRO_5035148186" evidence="7">
    <location>
        <begin position="21"/>
        <end position="591"/>
    </location>
</feature>
<gene>
    <name evidence="9" type="ORF">J8273_6524</name>
</gene>
<keyword evidence="3" id="KW-0540">Nuclease</keyword>
<sequence length="591" mass="64264">MQGWLLAIVVFAGSFRLSRHESVGEAMVESIEDTVLRKAGARNIYEFNNGVIDVDNTLKRLKAQPNGKRVKKNKVRNFLERQQKKLAALKPSVPIEPANDDRLWALLQPFKRTQYDHLTHRALGQVILQTLAPHTQTTLCPWYKVSSPLKVRGMLVVFIDGMDATEWSNVEGTDVHKNSVVVQQDGPMVWEDWDDTHTTSPWVGANVLANVGEKKPRRVSNMYYDGMMTRCIKNKARPASVSATLPDFALTVDEMVFHDYPPVSEESYNSAMANVKAAPTKEDGSTTIPLLAMDCEMVETEYGSALARVAVVDGATRATVLDMLAMPESPVTDYLTPYSGISESTLVGVTNTLADAQAAVRKLIADTAAAHDQTMPILVGHSLENDLGALQLAYPLILDSAVIYAAAGCIYKKKLSVLTKQLLHREIQADADGHDPGEDALAALDLCLLAVEKGDMTFRHPTHVFEPLPAFLWDSATVLRAESAVIASHPVYLDESVIGPATATQTSNDDETVKAASEVMATAGESTVAGVHKLLCVACLHTPEGVGARVQTLIDSAPADFVLAVLAVPRAERGQLDLSRPGRLVVATKQR</sequence>
<dbReference type="InterPro" id="IPR036397">
    <property type="entry name" value="RNaseH_sf"/>
</dbReference>
<dbReference type="GO" id="GO:0005634">
    <property type="term" value="C:nucleus"/>
    <property type="evidence" value="ECO:0007669"/>
    <property type="project" value="UniProtKB-SubCell"/>
</dbReference>
<protein>
    <submittedName>
        <fullName evidence="9">Exonuclease</fullName>
    </submittedName>
</protein>
<evidence type="ECO:0000259" key="8">
    <source>
        <dbReference type="SMART" id="SM00479"/>
    </source>
</evidence>
<evidence type="ECO:0000256" key="2">
    <source>
        <dbReference type="ARBA" id="ARBA00006357"/>
    </source>
</evidence>
<comment type="caution">
    <text evidence="9">The sequence shown here is derived from an EMBL/GenBank/DDBJ whole genome shotgun (WGS) entry which is preliminary data.</text>
</comment>
<evidence type="ECO:0000256" key="7">
    <source>
        <dbReference type="SAM" id="SignalP"/>
    </source>
</evidence>
<keyword evidence="4" id="KW-0378">Hydrolase</keyword>
<dbReference type="InterPro" id="IPR012337">
    <property type="entry name" value="RNaseH-like_sf"/>
</dbReference>
<name>A0A8J6E068_9EUKA</name>
<feature type="domain" description="Exonuclease" evidence="8">
    <location>
        <begin position="289"/>
        <end position="456"/>
    </location>
</feature>
<accession>A0A8J6E068</accession>
<dbReference type="EMBL" id="JAHDYR010000053">
    <property type="protein sequence ID" value="KAG9391748.1"/>
    <property type="molecule type" value="Genomic_DNA"/>
</dbReference>
<dbReference type="PANTHER" id="PTHR12801:SF115">
    <property type="entry name" value="FI18136P1-RELATED"/>
    <property type="match status" value="1"/>
</dbReference>
<proteinExistence type="inferred from homology"/>
<dbReference type="Proteomes" id="UP000717585">
    <property type="component" value="Unassembled WGS sequence"/>
</dbReference>
<organism evidence="9 10">
    <name type="scientific">Carpediemonas membranifera</name>
    <dbReference type="NCBI Taxonomy" id="201153"/>
    <lineage>
        <taxon>Eukaryota</taxon>
        <taxon>Metamonada</taxon>
        <taxon>Carpediemonas-like organisms</taxon>
        <taxon>Carpediemonas</taxon>
    </lineage>
</organism>
<evidence type="ECO:0000256" key="1">
    <source>
        <dbReference type="ARBA" id="ARBA00004123"/>
    </source>
</evidence>
<dbReference type="GO" id="GO:0004527">
    <property type="term" value="F:exonuclease activity"/>
    <property type="evidence" value="ECO:0007669"/>
    <property type="project" value="UniProtKB-KW"/>
</dbReference>
<keyword evidence="5 9" id="KW-0269">Exonuclease</keyword>